<comment type="caution">
    <text evidence="2">The sequence shown here is derived from an EMBL/GenBank/DDBJ whole genome shotgun (WGS) entry which is preliminary data.</text>
</comment>
<gene>
    <name evidence="2" type="ORF">SEMRO_226_G092070.1</name>
</gene>
<feature type="transmembrane region" description="Helical" evidence="1">
    <location>
        <begin position="52"/>
        <end position="73"/>
    </location>
</feature>
<keyword evidence="1" id="KW-0472">Membrane</keyword>
<evidence type="ECO:0000313" key="3">
    <source>
        <dbReference type="Proteomes" id="UP001153069"/>
    </source>
</evidence>
<evidence type="ECO:0008006" key="4">
    <source>
        <dbReference type="Google" id="ProtNLM"/>
    </source>
</evidence>
<accession>A0A9N8DNG1</accession>
<evidence type="ECO:0000256" key="1">
    <source>
        <dbReference type="SAM" id="Phobius"/>
    </source>
</evidence>
<feature type="transmembrane region" description="Helical" evidence="1">
    <location>
        <begin position="94"/>
        <end position="114"/>
    </location>
</feature>
<keyword evidence="3" id="KW-1185">Reference proteome</keyword>
<name>A0A9N8DNG1_9STRA</name>
<organism evidence="2 3">
    <name type="scientific">Seminavis robusta</name>
    <dbReference type="NCBI Taxonomy" id="568900"/>
    <lineage>
        <taxon>Eukaryota</taxon>
        <taxon>Sar</taxon>
        <taxon>Stramenopiles</taxon>
        <taxon>Ochrophyta</taxon>
        <taxon>Bacillariophyta</taxon>
        <taxon>Bacillariophyceae</taxon>
        <taxon>Bacillariophycidae</taxon>
        <taxon>Naviculales</taxon>
        <taxon>Naviculaceae</taxon>
        <taxon>Seminavis</taxon>
    </lineage>
</organism>
<sequence>MLANQKQKAVLCGILLGLSIQLCSIGGGVQQAQWNDKWGVEPAQIQQLCSGLYGVLIAAMGLRLCLVNALLIVRNMGSSSSQANQTQANLSLDWAVLMGFLLASVVVEILRLILFYDTALVTNAAIKIFLYVSILFFGYCFAVSQEQTKDDDENDDLVVDTDDPEIGQAGDAGDNEITTCHVRLV</sequence>
<protein>
    <recommendedName>
        <fullName evidence="4">Transmembrane protein</fullName>
    </recommendedName>
</protein>
<dbReference type="Proteomes" id="UP001153069">
    <property type="component" value="Unassembled WGS sequence"/>
</dbReference>
<keyword evidence="1" id="KW-0812">Transmembrane</keyword>
<proteinExistence type="predicted"/>
<keyword evidence="1" id="KW-1133">Transmembrane helix</keyword>
<evidence type="ECO:0000313" key="2">
    <source>
        <dbReference type="EMBL" id="CAB9505290.1"/>
    </source>
</evidence>
<dbReference type="AlphaFoldDB" id="A0A9N8DNG1"/>
<reference evidence="2" key="1">
    <citation type="submission" date="2020-06" db="EMBL/GenBank/DDBJ databases">
        <authorList>
            <consortium name="Plant Systems Biology data submission"/>
        </authorList>
    </citation>
    <scope>NUCLEOTIDE SEQUENCE</scope>
    <source>
        <strain evidence="2">D6</strain>
    </source>
</reference>
<dbReference type="EMBL" id="CAICTM010000225">
    <property type="protein sequence ID" value="CAB9505290.1"/>
    <property type="molecule type" value="Genomic_DNA"/>
</dbReference>
<feature type="transmembrane region" description="Helical" evidence="1">
    <location>
        <begin position="120"/>
        <end position="142"/>
    </location>
</feature>